<dbReference type="InterPro" id="IPR004360">
    <property type="entry name" value="Glyas_Fos-R_dOase_dom"/>
</dbReference>
<evidence type="ECO:0000313" key="4">
    <source>
        <dbReference type="Proteomes" id="UP000198157"/>
    </source>
</evidence>
<organism evidence="3 4">
    <name type="scientific">Stenotrophomonas maltophilia</name>
    <name type="common">Pseudomonas maltophilia</name>
    <name type="synonym">Xanthomonas maltophilia</name>
    <dbReference type="NCBI Taxonomy" id="40324"/>
    <lineage>
        <taxon>Bacteria</taxon>
        <taxon>Pseudomonadati</taxon>
        <taxon>Pseudomonadota</taxon>
        <taxon>Gammaproteobacteria</taxon>
        <taxon>Lysobacterales</taxon>
        <taxon>Lysobacteraceae</taxon>
        <taxon>Stenotrophomonas</taxon>
        <taxon>Stenotrophomonas maltophilia group</taxon>
    </lineage>
</organism>
<dbReference type="InterPro" id="IPR037523">
    <property type="entry name" value="VOC_core"/>
</dbReference>
<gene>
    <name evidence="3" type="ORF">CEE60_08000</name>
</gene>
<dbReference type="PANTHER" id="PTHR21366:SF14">
    <property type="entry name" value="GLYOXALASE DOMAIN-CONTAINING PROTEIN 5"/>
    <property type="match status" value="1"/>
</dbReference>
<sequence>MSSERPFEIQRIDHVVLRVQDLPRAVRFYCDVLGCTVARERPSLGMVHLHAGESLIDLISVDGPLGIKGGAAPGREGRNVEHVCLRVEPFDAEQVRAHLQGCQVELSGPAERNYGAEGDGLSLRLRDPDGNSVELKGRSSDCGC</sequence>
<dbReference type="AlphaFoldDB" id="A0A246HPU4"/>
<protein>
    <submittedName>
        <fullName evidence="3">VOC family virulence protein</fullName>
    </submittedName>
</protein>
<evidence type="ECO:0000313" key="3">
    <source>
        <dbReference type="EMBL" id="OWQ54331.1"/>
    </source>
</evidence>
<dbReference type="OrthoDB" id="9812656at2"/>
<comment type="caution">
    <text evidence="3">The sequence shown here is derived from an EMBL/GenBank/DDBJ whole genome shotgun (WGS) entry which is preliminary data.</text>
</comment>
<dbReference type="Pfam" id="PF00903">
    <property type="entry name" value="Glyoxalase"/>
    <property type="match status" value="1"/>
</dbReference>
<dbReference type="PANTHER" id="PTHR21366">
    <property type="entry name" value="GLYOXALASE FAMILY PROTEIN"/>
    <property type="match status" value="1"/>
</dbReference>
<name>A0A246HPU4_STEMA</name>
<dbReference type="EMBL" id="NIVS01000019">
    <property type="protein sequence ID" value="OWQ54331.1"/>
    <property type="molecule type" value="Genomic_DNA"/>
</dbReference>
<dbReference type="Proteomes" id="UP000198157">
    <property type="component" value="Unassembled WGS sequence"/>
</dbReference>
<accession>A0A246HPU4</accession>
<proteinExistence type="predicted"/>
<dbReference type="InterPro" id="IPR029068">
    <property type="entry name" value="Glyas_Bleomycin-R_OHBP_Dase"/>
</dbReference>
<dbReference type="Gene3D" id="3.10.180.10">
    <property type="entry name" value="2,3-Dihydroxybiphenyl 1,2-Dioxygenase, domain 1"/>
    <property type="match status" value="1"/>
</dbReference>
<reference evidence="3 4" key="1">
    <citation type="submission" date="2017-06" db="EMBL/GenBank/DDBJ databases">
        <authorList>
            <person name="Kim H.J."/>
            <person name="Triplett B.A."/>
        </authorList>
    </citation>
    <scope>NUCLEOTIDE SEQUENCE [LARGE SCALE GENOMIC DNA]</scope>
    <source>
        <strain evidence="3 4">13146</strain>
    </source>
</reference>
<evidence type="ECO:0000259" key="2">
    <source>
        <dbReference type="PROSITE" id="PS51819"/>
    </source>
</evidence>
<feature type="domain" description="VOC" evidence="2">
    <location>
        <begin position="11"/>
        <end position="138"/>
    </location>
</feature>
<feature type="region of interest" description="Disordered" evidence="1">
    <location>
        <begin position="117"/>
        <end position="144"/>
    </location>
</feature>
<evidence type="ECO:0000256" key="1">
    <source>
        <dbReference type="SAM" id="MobiDB-lite"/>
    </source>
</evidence>
<dbReference type="InterPro" id="IPR050383">
    <property type="entry name" value="GlyoxalaseI/FosfomycinResist"/>
</dbReference>
<dbReference type="SUPFAM" id="SSF54593">
    <property type="entry name" value="Glyoxalase/Bleomycin resistance protein/Dihydroxybiphenyl dioxygenase"/>
    <property type="match status" value="1"/>
</dbReference>
<dbReference type="PROSITE" id="PS51819">
    <property type="entry name" value="VOC"/>
    <property type="match status" value="1"/>
</dbReference>
<feature type="compositionally biased region" description="Basic and acidic residues" evidence="1">
    <location>
        <begin position="124"/>
        <end position="144"/>
    </location>
</feature>